<evidence type="ECO:0008006" key="4">
    <source>
        <dbReference type="Google" id="ProtNLM"/>
    </source>
</evidence>
<gene>
    <name evidence="3" type="ORF">Sradi_2011000</name>
</gene>
<evidence type="ECO:0000256" key="1">
    <source>
        <dbReference type="ARBA" id="ARBA00025758"/>
    </source>
</evidence>
<dbReference type="PANTHER" id="PTHR12794">
    <property type="entry name" value="GEMIN2"/>
    <property type="match status" value="1"/>
</dbReference>
<dbReference type="EMBL" id="JACGWJ010000008">
    <property type="protein sequence ID" value="KAL0403702.1"/>
    <property type="molecule type" value="Genomic_DNA"/>
</dbReference>
<dbReference type="GO" id="GO:0000387">
    <property type="term" value="P:spliceosomal snRNP assembly"/>
    <property type="evidence" value="ECO:0007669"/>
    <property type="project" value="InterPro"/>
</dbReference>
<accession>A0AAW2THC4</accession>
<sequence>MEALRFQELEDQKKKWVEVYCGFGQQVAQEYDGLVELAKIHQKHVVPSVDFDPRAQFLKSANLGEDCLKFADNQAENLNTSDPASASPITDEIDCSFVEGEYSQDDDSDEDYSSIQRPAFFVKGEPNFDSGPPQDGLEYLRRVRNSSSLSLFLLDLLLEDIFERRHSILVKWFRPHKFDMRSSHLLGLLSETKVGGIIGVRWEAARIPKVTVAKVNIIKEQSPYMPQVPDIMMCPEHLLPLKQWEDSFLDDFSELRLAFARLALQGSSEESSIKLQSVQVEDILVQMLESASFEKFDTTSKDDSSSSEASCKLETNDTKVDPHSSQKSSFISDPPTLSMILKMDSAARISTLKRRIRSIEKMSTLPLNDSLWLFALCAAVDCPLDADTSAALRSLLRKCASLRAAKTEVDDEVIILNILVTISGRYFGQLEK</sequence>
<proteinExistence type="inferred from homology"/>
<feature type="compositionally biased region" description="Basic and acidic residues" evidence="2">
    <location>
        <begin position="314"/>
        <end position="324"/>
    </location>
</feature>
<dbReference type="InterPro" id="IPR035426">
    <property type="entry name" value="Gemin2/Brr1"/>
</dbReference>
<reference evidence="3" key="1">
    <citation type="submission" date="2020-06" db="EMBL/GenBank/DDBJ databases">
        <authorList>
            <person name="Li T."/>
            <person name="Hu X."/>
            <person name="Zhang T."/>
            <person name="Song X."/>
            <person name="Zhang H."/>
            <person name="Dai N."/>
            <person name="Sheng W."/>
            <person name="Hou X."/>
            <person name="Wei L."/>
        </authorList>
    </citation>
    <scope>NUCLEOTIDE SEQUENCE</scope>
    <source>
        <strain evidence="3">G02</strain>
        <tissue evidence="3">Leaf</tissue>
    </source>
</reference>
<dbReference type="GO" id="GO:0032797">
    <property type="term" value="C:SMN complex"/>
    <property type="evidence" value="ECO:0007669"/>
    <property type="project" value="TreeGrafter"/>
</dbReference>
<comment type="similarity">
    <text evidence="1">Belongs to the gemin-2 family.</text>
</comment>
<evidence type="ECO:0000256" key="2">
    <source>
        <dbReference type="SAM" id="MobiDB-lite"/>
    </source>
</evidence>
<evidence type="ECO:0000313" key="3">
    <source>
        <dbReference type="EMBL" id="KAL0403702.1"/>
    </source>
</evidence>
<name>A0AAW2THC4_SESRA</name>
<dbReference type="GO" id="GO:0005634">
    <property type="term" value="C:nucleus"/>
    <property type="evidence" value="ECO:0007669"/>
    <property type="project" value="TreeGrafter"/>
</dbReference>
<organism evidence="3">
    <name type="scientific">Sesamum radiatum</name>
    <name type="common">Black benniseed</name>
    <dbReference type="NCBI Taxonomy" id="300843"/>
    <lineage>
        <taxon>Eukaryota</taxon>
        <taxon>Viridiplantae</taxon>
        <taxon>Streptophyta</taxon>
        <taxon>Embryophyta</taxon>
        <taxon>Tracheophyta</taxon>
        <taxon>Spermatophyta</taxon>
        <taxon>Magnoliopsida</taxon>
        <taxon>eudicotyledons</taxon>
        <taxon>Gunneridae</taxon>
        <taxon>Pentapetalae</taxon>
        <taxon>asterids</taxon>
        <taxon>lamiids</taxon>
        <taxon>Lamiales</taxon>
        <taxon>Pedaliaceae</taxon>
        <taxon>Sesamum</taxon>
    </lineage>
</organism>
<dbReference type="AlphaFoldDB" id="A0AAW2THC4"/>
<dbReference type="Gene3D" id="1.20.58.1070">
    <property type="match status" value="1"/>
</dbReference>
<dbReference type="Pfam" id="PF04938">
    <property type="entry name" value="SIP1"/>
    <property type="match status" value="1"/>
</dbReference>
<dbReference type="PANTHER" id="PTHR12794:SF0">
    <property type="entry name" value="GEM-ASSOCIATED PROTEIN 2"/>
    <property type="match status" value="1"/>
</dbReference>
<feature type="region of interest" description="Disordered" evidence="2">
    <location>
        <begin position="297"/>
        <end position="331"/>
    </location>
</feature>
<comment type="caution">
    <text evidence="3">The sequence shown here is derived from an EMBL/GenBank/DDBJ whole genome shotgun (WGS) entry which is preliminary data.</text>
</comment>
<protein>
    <recommendedName>
        <fullName evidence="4">Gem-associated protein 2</fullName>
    </recommendedName>
</protein>
<reference evidence="3" key="2">
    <citation type="journal article" date="2024" name="Plant">
        <title>Genomic evolution and insights into agronomic trait innovations of Sesamum species.</title>
        <authorList>
            <person name="Miao H."/>
            <person name="Wang L."/>
            <person name="Qu L."/>
            <person name="Liu H."/>
            <person name="Sun Y."/>
            <person name="Le M."/>
            <person name="Wang Q."/>
            <person name="Wei S."/>
            <person name="Zheng Y."/>
            <person name="Lin W."/>
            <person name="Duan Y."/>
            <person name="Cao H."/>
            <person name="Xiong S."/>
            <person name="Wang X."/>
            <person name="Wei L."/>
            <person name="Li C."/>
            <person name="Ma Q."/>
            <person name="Ju M."/>
            <person name="Zhao R."/>
            <person name="Li G."/>
            <person name="Mu C."/>
            <person name="Tian Q."/>
            <person name="Mei H."/>
            <person name="Zhang T."/>
            <person name="Gao T."/>
            <person name="Zhang H."/>
        </authorList>
    </citation>
    <scope>NUCLEOTIDE SEQUENCE</scope>
    <source>
        <strain evidence="3">G02</strain>
    </source>
</reference>